<name>A0ACB7VBI3_DIOAL</name>
<reference evidence="2" key="1">
    <citation type="journal article" date="2022" name="Nat. Commun.">
        <title>Chromosome evolution and the genetic basis of agronomically important traits in greater yam.</title>
        <authorList>
            <person name="Bredeson J.V."/>
            <person name="Lyons J.B."/>
            <person name="Oniyinde I.O."/>
            <person name="Okereke N.R."/>
            <person name="Kolade O."/>
            <person name="Nnabue I."/>
            <person name="Nwadili C.O."/>
            <person name="Hribova E."/>
            <person name="Parker M."/>
            <person name="Nwogha J."/>
            <person name="Shu S."/>
            <person name="Carlson J."/>
            <person name="Kariba R."/>
            <person name="Muthemba S."/>
            <person name="Knop K."/>
            <person name="Barton G.J."/>
            <person name="Sherwood A.V."/>
            <person name="Lopez-Montes A."/>
            <person name="Asiedu R."/>
            <person name="Jamnadass R."/>
            <person name="Muchugi A."/>
            <person name="Goodstein D."/>
            <person name="Egesi C.N."/>
            <person name="Featherston J."/>
            <person name="Asfaw A."/>
            <person name="Simpson G.G."/>
            <person name="Dolezel J."/>
            <person name="Hendre P.S."/>
            <person name="Van Deynze A."/>
            <person name="Kumar P.L."/>
            <person name="Obidiegwu J.E."/>
            <person name="Bhattacharjee R."/>
            <person name="Rokhsar D.S."/>
        </authorList>
    </citation>
    <scope>NUCLEOTIDE SEQUENCE [LARGE SCALE GENOMIC DNA]</scope>
    <source>
        <strain evidence="2">cv. TDa95/00328</strain>
    </source>
</reference>
<organism evidence="1 2">
    <name type="scientific">Dioscorea alata</name>
    <name type="common">Purple yam</name>
    <dbReference type="NCBI Taxonomy" id="55571"/>
    <lineage>
        <taxon>Eukaryota</taxon>
        <taxon>Viridiplantae</taxon>
        <taxon>Streptophyta</taxon>
        <taxon>Embryophyta</taxon>
        <taxon>Tracheophyta</taxon>
        <taxon>Spermatophyta</taxon>
        <taxon>Magnoliopsida</taxon>
        <taxon>Liliopsida</taxon>
        <taxon>Dioscoreales</taxon>
        <taxon>Dioscoreaceae</taxon>
        <taxon>Dioscorea</taxon>
    </lineage>
</organism>
<evidence type="ECO:0000313" key="2">
    <source>
        <dbReference type="Proteomes" id="UP000827976"/>
    </source>
</evidence>
<evidence type="ECO:0000313" key="1">
    <source>
        <dbReference type="EMBL" id="KAH7670976.1"/>
    </source>
</evidence>
<dbReference type="Proteomes" id="UP000827976">
    <property type="component" value="Chromosome 10"/>
</dbReference>
<gene>
    <name evidence="1" type="ORF">IHE45_10G063800</name>
</gene>
<dbReference type="EMBL" id="CM037020">
    <property type="protein sequence ID" value="KAH7670976.1"/>
    <property type="molecule type" value="Genomic_DNA"/>
</dbReference>
<sequence length="677" mass="74829">MSESNALFTRKGPLGNIWVAAYFFRQLKKKQIASTDISSSIDKILPDAEIPYRILALLLLGAAKIYAKKVELLYKDCNEALTKINKASINELLMLPDGVTGTSQRKVSEKGKASVSLETTPPLAGAICEPYHGASIIIPERFELDSFDLGIPEDGDTSHSDYNVEDAWTADRNPCTSLHECYHSEATHAGLISGVTLSDDVLPPCVMDIDEEISKIYKPDDSDAGGEEFGGDSDHAEDCNDHEDMLAGDILDSPLFNLETGNQEHSDNFDEIIQKIIQNNLDDDQPEIHGKPVGLFETKTSVSEKDIAPEGPAEDITPVQTQANVIRGKDPVITPANKERFQLLRKKNYFFDKISVLSDNSQFGMINLRRNRKTIPYARLDVWKACRSANVKQGFLQPLLTGMSPELKALYKDKLTNPFLLKRSSEFVNEQAKPSQHGTEPVDLQDVDGLIDLENVTEPVDTLNLAGHVDRFNVVEPVDTMNLAGPVDQINIAEPVDLQNVSEPINLQNVAEPINLQINTHDNPLENILTQEQSHMDILIAETPSTSTDMELYGMEVTSTESSSSYFELDAMDGDQDSEGGYSNQHEEDNDDGLSDKTMEVAHFLHKKLASNGEGQEKKTLNLSSVLQDSTRAMSAKFFYETLTLKSLGCIDTTQESPYGDIVVSATPQLEKIIDKC</sequence>
<protein>
    <submittedName>
        <fullName evidence="1">Sister chromatid cohesion complex Cohesin subunit RAD21/SCC1 protein</fullName>
    </submittedName>
</protein>
<accession>A0ACB7VBI3</accession>
<proteinExistence type="predicted"/>
<comment type="caution">
    <text evidence="1">The sequence shown here is derived from an EMBL/GenBank/DDBJ whole genome shotgun (WGS) entry which is preliminary data.</text>
</comment>
<keyword evidence="2" id="KW-1185">Reference proteome</keyword>